<dbReference type="GO" id="GO:0046872">
    <property type="term" value="F:metal ion binding"/>
    <property type="evidence" value="ECO:0007669"/>
    <property type="project" value="UniProtKB-KW"/>
</dbReference>
<name>A0A2U1S5P3_9EURY</name>
<dbReference type="AlphaFoldDB" id="A0A2U1S5P3"/>
<dbReference type="EMBL" id="MZGU01000006">
    <property type="protein sequence ID" value="PWB84956.1"/>
    <property type="molecule type" value="Genomic_DNA"/>
</dbReference>
<keyword evidence="6" id="KW-0408">Iron</keyword>
<keyword evidence="10" id="KW-1185">Reference proteome</keyword>
<dbReference type="PANTHER" id="PTHR43177">
    <property type="entry name" value="PROTEIN NRFC"/>
    <property type="match status" value="1"/>
</dbReference>
<accession>A0A2U1S5P3</accession>
<dbReference type="OrthoDB" id="2837at2157"/>
<proteinExistence type="predicted"/>
<evidence type="ECO:0000259" key="8">
    <source>
        <dbReference type="PROSITE" id="PS51379"/>
    </source>
</evidence>
<protein>
    <submittedName>
        <fullName evidence="9">Iron-sulfur protein</fullName>
    </submittedName>
</protein>
<dbReference type="SUPFAM" id="SSF54862">
    <property type="entry name" value="4Fe-4S ferredoxins"/>
    <property type="match status" value="1"/>
</dbReference>
<keyword evidence="3" id="KW-0479">Metal-binding</keyword>
<evidence type="ECO:0000256" key="2">
    <source>
        <dbReference type="ARBA" id="ARBA00022485"/>
    </source>
</evidence>
<evidence type="ECO:0000313" key="10">
    <source>
        <dbReference type="Proteomes" id="UP000245577"/>
    </source>
</evidence>
<evidence type="ECO:0000313" key="9">
    <source>
        <dbReference type="EMBL" id="PWB84956.1"/>
    </source>
</evidence>
<dbReference type="GO" id="GO:0016491">
    <property type="term" value="F:oxidoreductase activity"/>
    <property type="evidence" value="ECO:0007669"/>
    <property type="project" value="UniProtKB-ARBA"/>
</dbReference>
<dbReference type="RefSeq" id="WP_116670055.1">
    <property type="nucleotide sequence ID" value="NZ_CALIUN010000003.1"/>
</dbReference>
<evidence type="ECO:0000256" key="3">
    <source>
        <dbReference type="ARBA" id="ARBA00022723"/>
    </source>
</evidence>
<dbReference type="Pfam" id="PF25160">
    <property type="entry name" value="LdpA_Fe-S-bd"/>
    <property type="match status" value="1"/>
</dbReference>
<evidence type="ECO:0000256" key="7">
    <source>
        <dbReference type="ARBA" id="ARBA00023014"/>
    </source>
</evidence>
<keyword evidence="2" id="KW-0004">4Fe-4S</keyword>
<dbReference type="InterPro" id="IPR057431">
    <property type="entry name" value="LdpA_Fe-S-bd"/>
</dbReference>
<dbReference type="InterPro" id="IPR050954">
    <property type="entry name" value="ET_IronSulfur_Cluster-Binding"/>
</dbReference>
<gene>
    <name evidence="9" type="primary">cooF</name>
    <name evidence="9" type="ORF">MBBWO_12670</name>
</gene>
<organism evidence="9 10">
    <name type="scientific">Methanobrevibacter woesei</name>
    <dbReference type="NCBI Taxonomy" id="190976"/>
    <lineage>
        <taxon>Archaea</taxon>
        <taxon>Methanobacteriati</taxon>
        <taxon>Methanobacteriota</taxon>
        <taxon>Methanomada group</taxon>
        <taxon>Methanobacteria</taxon>
        <taxon>Methanobacteriales</taxon>
        <taxon>Methanobacteriaceae</taxon>
        <taxon>Methanobrevibacter</taxon>
    </lineage>
</organism>
<sequence length="164" mass="18015">MEKINVNRELCDGCLDCEHSCQSLHSSSRIKILEYDSSFYPIICQQCEDAPCAKICPTEAMSQTDVDHDKCIGCGLCSMVCPFGAITITNTAEKCNRCADREEGPACIKACSKRAISLINPEKLKAAKQEKYIAKLAGKTKGKRQNSFVNIITSGARTNKVLKE</sequence>
<comment type="caution">
    <text evidence="9">The sequence shown here is derived from an EMBL/GenBank/DDBJ whole genome shotgun (WGS) entry which is preliminary data.</text>
</comment>
<dbReference type="Proteomes" id="UP000245577">
    <property type="component" value="Unassembled WGS sequence"/>
</dbReference>
<dbReference type="PROSITE" id="PS00198">
    <property type="entry name" value="4FE4S_FER_1"/>
    <property type="match status" value="1"/>
</dbReference>
<dbReference type="InterPro" id="IPR017900">
    <property type="entry name" value="4Fe4S_Fe_S_CS"/>
</dbReference>
<dbReference type="PROSITE" id="PS51379">
    <property type="entry name" value="4FE4S_FER_2"/>
    <property type="match status" value="1"/>
</dbReference>
<keyword evidence="4" id="KW-0677">Repeat</keyword>
<dbReference type="PANTHER" id="PTHR43177:SF5">
    <property type="entry name" value="ANAEROBIC DIMETHYL SULFOXIDE REDUCTASE CHAIN B-RELATED"/>
    <property type="match status" value="1"/>
</dbReference>
<dbReference type="GO" id="GO:0051539">
    <property type="term" value="F:4 iron, 4 sulfur cluster binding"/>
    <property type="evidence" value="ECO:0007669"/>
    <property type="project" value="UniProtKB-KW"/>
</dbReference>
<dbReference type="InterPro" id="IPR017896">
    <property type="entry name" value="4Fe4S_Fe-S-bd"/>
</dbReference>
<evidence type="ECO:0000256" key="1">
    <source>
        <dbReference type="ARBA" id="ARBA00022448"/>
    </source>
</evidence>
<reference evidence="9 10" key="1">
    <citation type="submission" date="2017-03" db="EMBL/GenBank/DDBJ databases">
        <title>Genome sequence of Methanobrevibacter wosei.</title>
        <authorList>
            <person name="Poehlein A."/>
            <person name="Seedorf H."/>
            <person name="Daniel R."/>
        </authorList>
    </citation>
    <scope>NUCLEOTIDE SEQUENCE [LARGE SCALE GENOMIC DNA]</scope>
    <source>
        <strain evidence="9 10">DSM 11979</strain>
    </source>
</reference>
<evidence type="ECO:0000256" key="6">
    <source>
        <dbReference type="ARBA" id="ARBA00023004"/>
    </source>
</evidence>
<evidence type="ECO:0000256" key="4">
    <source>
        <dbReference type="ARBA" id="ARBA00022737"/>
    </source>
</evidence>
<dbReference type="Gene3D" id="3.30.70.20">
    <property type="match status" value="2"/>
</dbReference>
<evidence type="ECO:0000256" key="5">
    <source>
        <dbReference type="ARBA" id="ARBA00022982"/>
    </source>
</evidence>
<keyword evidence="7" id="KW-0411">Iron-sulfur</keyword>
<keyword evidence="5" id="KW-0249">Electron transport</keyword>
<feature type="domain" description="4Fe-4S ferredoxin-type" evidence="8">
    <location>
        <begin position="62"/>
        <end position="91"/>
    </location>
</feature>
<keyword evidence="1" id="KW-0813">Transport</keyword>